<accession>A0A0N0RYM9</accession>
<dbReference type="Gene3D" id="3.30.470.20">
    <property type="entry name" value="ATP-grasp fold, B domain"/>
    <property type="match status" value="1"/>
</dbReference>
<dbReference type="CDD" id="cd02440">
    <property type="entry name" value="AdoMet_MTases"/>
    <property type="match status" value="1"/>
</dbReference>
<evidence type="ECO:0000313" key="3">
    <source>
        <dbReference type="Proteomes" id="UP000037696"/>
    </source>
</evidence>
<name>A0A0N0RYM9_9EURO</name>
<keyword evidence="3" id="KW-1185">Reference proteome</keyword>
<dbReference type="OrthoDB" id="66144at2759"/>
<dbReference type="SUPFAM" id="SSF53335">
    <property type="entry name" value="S-adenosyl-L-methionine-dependent methyltransferases"/>
    <property type="match status" value="1"/>
</dbReference>
<evidence type="ECO:0000313" key="2">
    <source>
        <dbReference type="EMBL" id="KOS42345.1"/>
    </source>
</evidence>
<dbReference type="Gene3D" id="3.40.50.150">
    <property type="entry name" value="Vaccinia Virus protein VP39"/>
    <property type="match status" value="1"/>
</dbReference>
<dbReference type="SUPFAM" id="SSF56059">
    <property type="entry name" value="Glutathione synthetase ATP-binding domain-like"/>
    <property type="match status" value="1"/>
</dbReference>
<dbReference type="InterPro" id="IPR041698">
    <property type="entry name" value="Methyltransf_25"/>
</dbReference>
<reference evidence="2 3" key="1">
    <citation type="submission" date="2015-08" db="EMBL/GenBank/DDBJ databases">
        <title>Genome sequencing of Penicillium nordicum.</title>
        <authorList>
            <person name="Nguyen H.D."/>
            <person name="Seifert K.A."/>
        </authorList>
    </citation>
    <scope>NUCLEOTIDE SEQUENCE [LARGE SCALE GENOMIC DNA]</scope>
    <source>
        <strain evidence="2 3">DAOMC 185683</strain>
    </source>
</reference>
<sequence>MRICVLQFSYEGPDRGRGELENGISRFEMASSQHTFERRFICEEKFKGKIDSVLREGFDFYINLLWSTTEDPVTGMQASHYFESLDVPSAGFCSRGRSRIKDSFYKHARQRGASCVPGMLQFPLSVKPSNGYISEPTENYVCHDERELRDALCQLDKQLSASGGRRINVGGPMASAELQDLIDQYSDHIVIQEFIDGDEYTVTVIELGDSAVALNPCVKMLSGKERFHTSGAGSDLKSCKELVNREDNPMLFQNLQHAALEAFEAGMFRGSHMGCEVNLRVNGKMGVFVTSANSQAMTFLQTGNDLQDLSIIESLPGGLPAAVNVFIANYCAHHDFRQKECIKVATAYDEVAPEYDDQGQTNSQDKQNFRHLLENYDFQGTVLDLACGTGFFGRLLTENGFRNAERAGSLIGFDLSPGMVNLCRKTGVYDQVDISGLQTCLLQYSRHGEVDHVVSFGALHFLSPEEFASFFVQCFIIANKSITVSVDEIPDSYNEHLHEKGLSYMHSTNHLGNMEAFGEPQGWKLVSRQRHYSWTSPTTGDDIYSTFFRFGRVDRGNVLISRAPEKN</sequence>
<dbReference type="EMBL" id="LHQQ01000108">
    <property type="protein sequence ID" value="KOS42345.1"/>
    <property type="molecule type" value="Genomic_DNA"/>
</dbReference>
<proteinExistence type="predicted"/>
<organism evidence="2 3">
    <name type="scientific">Penicillium nordicum</name>
    <dbReference type="NCBI Taxonomy" id="229535"/>
    <lineage>
        <taxon>Eukaryota</taxon>
        <taxon>Fungi</taxon>
        <taxon>Dikarya</taxon>
        <taxon>Ascomycota</taxon>
        <taxon>Pezizomycotina</taxon>
        <taxon>Eurotiomycetes</taxon>
        <taxon>Eurotiomycetidae</taxon>
        <taxon>Eurotiales</taxon>
        <taxon>Aspergillaceae</taxon>
        <taxon>Penicillium</taxon>
    </lineage>
</organism>
<gene>
    <name evidence="2" type="ORF">ACN38_g6786</name>
</gene>
<dbReference type="Proteomes" id="UP000037696">
    <property type="component" value="Unassembled WGS sequence"/>
</dbReference>
<dbReference type="InterPro" id="IPR029063">
    <property type="entry name" value="SAM-dependent_MTases_sf"/>
</dbReference>
<dbReference type="AlphaFoldDB" id="A0A0N0RYM9"/>
<feature type="domain" description="Methyltransferase" evidence="1">
    <location>
        <begin position="382"/>
        <end position="474"/>
    </location>
</feature>
<protein>
    <recommendedName>
        <fullName evidence="1">Methyltransferase domain-containing protein</fullName>
    </recommendedName>
</protein>
<comment type="caution">
    <text evidence="2">The sequence shown here is derived from an EMBL/GenBank/DDBJ whole genome shotgun (WGS) entry which is preliminary data.</text>
</comment>
<evidence type="ECO:0000259" key="1">
    <source>
        <dbReference type="Pfam" id="PF13649"/>
    </source>
</evidence>
<dbReference type="Pfam" id="PF13649">
    <property type="entry name" value="Methyltransf_25"/>
    <property type="match status" value="1"/>
</dbReference>